<dbReference type="InterPro" id="IPR051130">
    <property type="entry name" value="Mito_struct-func_regulator"/>
</dbReference>
<feature type="domain" description="ABC1 atypical kinase-like" evidence="2">
    <location>
        <begin position="123"/>
        <end position="366"/>
    </location>
</feature>
<evidence type="ECO:0000256" key="1">
    <source>
        <dbReference type="ARBA" id="ARBA00009670"/>
    </source>
</evidence>
<reference evidence="3" key="1">
    <citation type="submission" date="2014-05" db="EMBL/GenBank/DDBJ databases">
        <authorList>
            <person name="Chronopoulou M."/>
        </authorList>
    </citation>
    <scope>NUCLEOTIDE SEQUENCE</scope>
    <source>
        <tissue evidence="3">Whole organism</tissue>
    </source>
</reference>
<comment type="similarity">
    <text evidence="1">Belongs to the protein kinase superfamily. ADCK protein kinase family.</text>
</comment>
<dbReference type="PANTHER" id="PTHR43173:SF19">
    <property type="entry name" value="AARF DOMAIN-CONTAINING PROTEIN KINASE 1"/>
    <property type="match status" value="1"/>
</dbReference>
<dbReference type="GO" id="GO:0005743">
    <property type="term" value="C:mitochondrial inner membrane"/>
    <property type="evidence" value="ECO:0007669"/>
    <property type="project" value="TreeGrafter"/>
</dbReference>
<proteinExistence type="inferred from homology"/>
<dbReference type="InterPro" id="IPR045307">
    <property type="entry name" value="ADCK1_dom"/>
</dbReference>
<dbReference type="GO" id="GO:0055088">
    <property type="term" value="P:lipid homeostasis"/>
    <property type="evidence" value="ECO:0007669"/>
    <property type="project" value="TreeGrafter"/>
</dbReference>
<dbReference type="InterPro" id="IPR004147">
    <property type="entry name" value="ABC1_dom"/>
</dbReference>
<dbReference type="Gene3D" id="1.10.510.10">
    <property type="entry name" value="Transferase(Phosphotransferase) domain 1"/>
    <property type="match status" value="1"/>
</dbReference>
<dbReference type="GO" id="GO:0007005">
    <property type="term" value="P:mitochondrion organization"/>
    <property type="evidence" value="ECO:0007669"/>
    <property type="project" value="TreeGrafter"/>
</dbReference>
<accession>A0A0K2VKC5</accession>
<sequence>MRFRVIKTIFGGLGIGVLGYGIYKTVNNDTPLDINNIGAVRFGRAAWTVGRIGLDYKQTLFSGFIDPDSEEYQILKSETHLRSAKRLLKLCCDNGGCFIKVGQHIGALEYLLPSEYVETMKVLHHKAPEMPLNDVFTVLKEDLGCHPHEVFSDFDEKPLGTASLAQVHRATLKDGREVAVKVQHRYVKNHSFVDIYTMNFLVKTVKMVFPQFEFMWLAEEMKKNLPLELSFVQEGMNAEKVENLLNFNWLRVPEINWEHTTDRVLVMEYFSGGHINDVEYMKKKGINMYEVSRKIGKMYADMIFKHGYVHCDPHPGNVLVRKNDSGETEVVLLDHGLYTQLTNQFRLDYADFWTNILNADVEGIRHSADKLGVGELYGLFACMVTGRSWNSIQHGIDKSKKTKAESNEVKENAGLYIMQIADLLAFVNKQMILIFKTNDLLRTIEYNLGTSNSMSSLIQMSRSCLRCMNDFKLKKEKKRIQRLMLHLRGNWDQCRISIYQIYLWFYLQFFYKQNQIEQQ</sequence>
<name>A0A0K2VKC5_LEPSM</name>
<dbReference type="InterPro" id="IPR011009">
    <property type="entry name" value="Kinase-like_dom_sf"/>
</dbReference>
<organism evidence="3">
    <name type="scientific">Lepeophtheirus salmonis</name>
    <name type="common">Salmon louse</name>
    <name type="synonym">Caligus salmonis</name>
    <dbReference type="NCBI Taxonomy" id="72036"/>
    <lineage>
        <taxon>Eukaryota</taxon>
        <taxon>Metazoa</taxon>
        <taxon>Ecdysozoa</taxon>
        <taxon>Arthropoda</taxon>
        <taxon>Crustacea</taxon>
        <taxon>Multicrustacea</taxon>
        <taxon>Hexanauplia</taxon>
        <taxon>Copepoda</taxon>
        <taxon>Siphonostomatoida</taxon>
        <taxon>Caligidae</taxon>
        <taxon>Lepeophtheirus</taxon>
    </lineage>
</organism>
<protein>
    <recommendedName>
        <fullName evidence="2">ABC1 atypical kinase-like domain-containing protein</fullName>
    </recommendedName>
</protein>
<dbReference type="CDD" id="cd13969">
    <property type="entry name" value="ADCK1-like"/>
    <property type="match status" value="1"/>
</dbReference>
<dbReference type="SUPFAM" id="SSF56112">
    <property type="entry name" value="Protein kinase-like (PK-like)"/>
    <property type="match status" value="1"/>
</dbReference>
<dbReference type="Pfam" id="PF03109">
    <property type="entry name" value="ABC1"/>
    <property type="match status" value="1"/>
</dbReference>
<dbReference type="EMBL" id="HACA01033306">
    <property type="protein sequence ID" value="CDW50667.1"/>
    <property type="molecule type" value="Transcribed_RNA"/>
</dbReference>
<evidence type="ECO:0000313" key="3">
    <source>
        <dbReference type="EMBL" id="CDW50667.1"/>
    </source>
</evidence>
<dbReference type="AlphaFoldDB" id="A0A0K2VKC5"/>
<evidence type="ECO:0000259" key="2">
    <source>
        <dbReference type="Pfam" id="PF03109"/>
    </source>
</evidence>
<dbReference type="OrthoDB" id="427480at2759"/>
<dbReference type="PANTHER" id="PTHR43173">
    <property type="entry name" value="ABC1 FAMILY PROTEIN"/>
    <property type="match status" value="1"/>
</dbReference>